<dbReference type="RefSeq" id="WP_012955544.1">
    <property type="nucleotide sequence ID" value="NC_013790.1"/>
</dbReference>
<evidence type="ECO:0000259" key="1">
    <source>
        <dbReference type="Pfam" id="PF07179"/>
    </source>
</evidence>
<organism evidence="2 3">
    <name type="scientific">Methanobrevibacter ruminantium (strain ATCC 35063 / DSM 1093 / JCM 13430 / OCM 146 / M1)</name>
    <name type="common">Methanobacterium ruminantium</name>
    <dbReference type="NCBI Taxonomy" id="634498"/>
    <lineage>
        <taxon>Archaea</taxon>
        <taxon>Methanobacteriati</taxon>
        <taxon>Methanobacteriota</taxon>
        <taxon>Methanomada group</taxon>
        <taxon>Methanobacteria</taxon>
        <taxon>Methanobacteriales</taxon>
        <taxon>Methanobacteriaceae</taxon>
        <taxon>Methanobrevibacter</taxon>
    </lineage>
</organism>
<name>D3E232_METRM</name>
<feature type="domain" description="SseB protein N-terminal" evidence="1">
    <location>
        <begin position="36"/>
        <end position="146"/>
    </location>
</feature>
<evidence type="ECO:0000313" key="2">
    <source>
        <dbReference type="EMBL" id="ADC46593.1"/>
    </source>
</evidence>
<keyword evidence="3" id="KW-1185">Reference proteome</keyword>
<dbReference type="EMBL" id="CP001719">
    <property type="protein sequence ID" value="ADC46593.1"/>
    <property type="molecule type" value="Genomic_DNA"/>
</dbReference>
<gene>
    <name evidence="2" type="ordered locus">mru_0742</name>
</gene>
<dbReference type="InterPro" id="IPR009839">
    <property type="entry name" value="SseB_N"/>
</dbReference>
<dbReference type="HOGENOM" id="CLU_1113885_0_0_2"/>
<dbReference type="KEGG" id="mru:mru_0742"/>
<reference evidence="2 3" key="1">
    <citation type="journal article" date="2010" name="PLoS ONE">
        <title>The genome sequence of the rumen methanogen Methanobrevibacter ruminantium reveals new possibilities for controlling ruminant methane emissions.</title>
        <authorList>
            <person name="Leahy S.C."/>
            <person name="Kelly W.J."/>
            <person name="Altermann E."/>
            <person name="Ronimus R.S."/>
            <person name="Yeoman C.J."/>
            <person name="Pacheco D.M."/>
            <person name="Li D."/>
            <person name="Kong Z."/>
            <person name="McTavish S."/>
            <person name="Sang C."/>
            <person name="Lambie S.C."/>
            <person name="Janssen P.H."/>
            <person name="Dey D."/>
            <person name="Attwood G.T."/>
        </authorList>
    </citation>
    <scope>NUCLEOTIDE SEQUENCE [LARGE SCALE GENOMIC DNA]</scope>
    <source>
        <strain evidence="3">ATCC 35063 / DSM 1093 / JCM 13430 / OCM 146 / M1</strain>
    </source>
</reference>
<dbReference type="eggNOG" id="arCOG12039">
    <property type="taxonomic scope" value="Archaea"/>
</dbReference>
<proteinExistence type="predicted"/>
<dbReference type="OrthoDB" id="74244at2157"/>
<dbReference type="Proteomes" id="UP000008680">
    <property type="component" value="Chromosome"/>
</dbReference>
<dbReference type="AlphaFoldDB" id="D3E232"/>
<dbReference type="Pfam" id="PF07179">
    <property type="entry name" value="SseB"/>
    <property type="match status" value="1"/>
</dbReference>
<accession>D3E232</accession>
<dbReference type="GeneID" id="8770390"/>
<evidence type="ECO:0000313" key="3">
    <source>
        <dbReference type="Proteomes" id="UP000008680"/>
    </source>
</evidence>
<protein>
    <recommendedName>
        <fullName evidence="1">SseB protein N-terminal domain-containing protein</fullName>
    </recommendedName>
</protein>
<sequence length="282" mass="32724">MNEIIDNYNVNEKIEIDNFELEDIISLGVNNLTIADEEEFFKLLKEAQLFILVQLNKEEVFDVDNQKVVEVIKPIPPLGFNFMTLTVNENERSIVAFTRKEIIKEIGLKADHIVMNMRDLAKILMGLGDTFSSIIINPQTEHSIMISINTFLSLFMEKPKNPFIGSLEQTLDKLKNDYVELDNHYMFFIRSDYEFMENESKDGVFVAKMPLRASTDPNFQANLPILHKLMMMEGQKVLYTGNPNEEQTDFDVLIAPGTEFEKYYDEDGDTSVWRCVKQPFYE</sequence>
<dbReference type="PATRIC" id="fig|634498.28.peg.744"/>